<name>A0A816FE39_ADIRI</name>
<gene>
    <name evidence="1" type="ORF">XAT740_LOCUS56732</name>
</gene>
<reference evidence="1" key="1">
    <citation type="submission" date="2021-02" db="EMBL/GenBank/DDBJ databases">
        <authorList>
            <person name="Nowell W R."/>
        </authorList>
    </citation>
    <scope>NUCLEOTIDE SEQUENCE</scope>
</reference>
<evidence type="ECO:0000313" key="2">
    <source>
        <dbReference type="Proteomes" id="UP000663828"/>
    </source>
</evidence>
<dbReference type="AlphaFoldDB" id="A0A816FE39"/>
<keyword evidence="2" id="KW-1185">Reference proteome</keyword>
<proteinExistence type="predicted"/>
<sequence>MRHVIVIPKQEKDVSIQTENMDMDDLEDDIIDLRTPVNEVGTLAVTLVDDLNHMSVAATHSQASYEPRTLRSDCKRNMVLPAFPAAVESELPFLLLANVPNHALGNEQYERRHSTKYRPPFHVIGGPPTSILVNTRIPSLFWSFYQELFRN</sequence>
<organism evidence="1 2">
    <name type="scientific">Adineta ricciae</name>
    <name type="common">Rotifer</name>
    <dbReference type="NCBI Taxonomy" id="249248"/>
    <lineage>
        <taxon>Eukaryota</taxon>
        <taxon>Metazoa</taxon>
        <taxon>Spiralia</taxon>
        <taxon>Gnathifera</taxon>
        <taxon>Rotifera</taxon>
        <taxon>Eurotatoria</taxon>
        <taxon>Bdelloidea</taxon>
        <taxon>Adinetida</taxon>
        <taxon>Adinetidae</taxon>
        <taxon>Adineta</taxon>
    </lineage>
</organism>
<comment type="caution">
    <text evidence="1">The sequence shown here is derived from an EMBL/GenBank/DDBJ whole genome shotgun (WGS) entry which is preliminary data.</text>
</comment>
<evidence type="ECO:0000313" key="1">
    <source>
        <dbReference type="EMBL" id="CAF1660355.1"/>
    </source>
</evidence>
<dbReference type="Proteomes" id="UP000663828">
    <property type="component" value="Unassembled WGS sequence"/>
</dbReference>
<protein>
    <submittedName>
        <fullName evidence="1">Uncharacterized protein</fullName>
    </submittedName>
</protein>
<feature type="non-terminal residue" evidence="1">
    <location>
        <position position="1"/>
    </location>
</feature>
<dbReference type="EMBL" id="CAJNOR010011309">
    <property type="protein sequence ID" value="CAF1660355.1"/>
    <property type="molecule type" value="Genomic_DNA"/>
</dbReference>
<accession>A0A816FE39</accession>